<evidence type="ECO:0000313" key="1">
    <source>
        <dbReference type="EMBL" id="NNH72867.1"/>
    </source>
</evidence>
<sequence length="104" mass="11367">MITSDEDDLQQIEIHVLQDVIETIDTALRSAEQRGLRLTAPRSHIYATVLYAVVDSARKRCFRATLDGADILDSILDGVESLDADGDFVNPVESAVSTHTAPVQ</sequence>
<name>A0A849CAA1_9NOCA</name>
<keyword evidence="2" id="KW-1185">Reference proteome</keyword>
<reference evidence="1 2" key="1">
    <citation type="submission" date="2020-05" db="EMBL/GenBank/DDBJ databases">
        <title>MicrobeNet Type strains.</title>
        <authorList>
            <person name="Nicholson A.C."/>
        </authorList>
    </citation>
    <scope>NUCLEOTIDE SEQUENCE [LARGE SCALE GENOMIC DNA]</scope>
    <source>
        <strain evidence="1 2">JCM 3224</strain>
    </source>
</reference>
<dbReference type="EMBL" id="JABELX010000008">
    <property type="protein sequence ID" value="NNH72867.1"/>
    <property type="molecule type" value="Genomic_DNA"/>
</dbReference>
<evidence type="ECO:0000313" key="2">
    <source>
        <dbReference type="Proteomes" id="UP000586827"/>
    </source>
</evidence>
<dbReference type="AlphaFoldDB" id="A0A849CAA1"/>
<comment type="caution">
    <text evidence="1">The sequence shown here is derived from an EMBL/GenBank/DDBJ whole genome shotgun (WGS) entry which is preliminary data.</text>
</comment>
<gene>
    <name evidence="1" type="ORF">HLB23_23915</name>
</gene>
<accession>A0A849CAA1</accession>
<proteinExistence type="predicted"/>
<dbReference type="Proteomes" id="UP000586827">
    <property type="component" value="Unassembled WGS sequence"/>
</dbReference>
<dbReference type="RefSeq" id="WP_067523906.1">
    <property type="nucleotide sequence ID" value="NZ_JABELX010000008.1"/>
</dbReference>
<protein>
    <submittedName>
        <fullName evidence="1">Uncharacterized protein</fullName>
    </submittedName>
</protein>
<organism evidence="1 2">
    <name type="scientific">Nocardia uniformis</name>
    <dbReference type="NCBI Taxonomy" id="53432"/>
    <lineage>
        <taxon>Bacteria</taxon>
        <taxon>Bacillati</taxon>
        <taxon>Actinomycetota</taxon>
        <taxon>Actinomycetes</taxon>
        <taxon>Mycobacteriales</taxon>
        <taxon>Nocardiaceae</taxon>
        <taxon>Nocardia</taxon>
    </lineage>
</organism>